<dbReference type="RefSeq" id="WP_237756634.1">
    <property type="nucleotide sequence ID" value="NZ_JQCA01000004.1"/>
</dbReference>
<proteinExistence type="predicted"/>
<dbReference type="Gene3D" id="3.40.50.720">
    <property type="entry name" value="NAD(P)-binding Rossmann-like Domain"/>
    <property type="match status" value="1"/>
</dbReference>
<dbReference type="AlphaFoldDB" id="A0A0R2LV31"/>
<dbReference type="PANTHER" id="PTHR43355">
    <property type="entry name" value="FLAVIN REDUCTASE (NADPH)"/>
    <property type="match status" value="1"/>
</dbReference>
<gene>
    <name evidence="2" type="ORF">IV54_GL001783</name>
</gene>
<dbReference type="PANTHER" id="PTHR43355:SF2">
    <property type="entry name" value="FLAVIN REDUCTASE (NADPH)"/>
    <property type="match status" value="1"/>
</dbReference>
<evidence type="ECO:0000259" key="1">
    <source>
        <dbReference type="Pfam" id="PF13460"/>
    </source>
</evidence>
<dbReference type="InterPro" id="IPR036291">
    <property type="entry name" value="NAD(P)-bd_dom_sf"/>
</dbReference>
<dbReference type="Pfam" id="PF13460">
    <property type="entry name" value="NAD_binding_10"/>
    <property type="match status" value="1"/>
</dbReference>
<protein>
    <recommendedName>
        <fullName evidence="1">NAD(P)-binding domain-containing protein</fullName>
    </recommendedName>
</protein>
<dbReference type="InterPro" id="IPR051606">
    <property type="entry name" value="Polyketide_Oxido-like"/>
</dbReference>
<dbReference type="SUPFAM" id="SSF51735">
    <property type="entry name" value="NAD(P)-binding Rossmann-fold domains"/>
    <property type="match status" value="1"/>
</dbReference>
<comment type="caution">
    <text evidence="2">The sequence shown here is derived from an EMBL/GenBank/DDBJ whole genome shotgun (WGS) entry which is preliminary data.</text>
</comment>
<dbReference type="InterPro" id="IPR016040">
    <property type="entry name" value="NAD(P)-bd_dom"/>
</dbReference>
<dbReference type="EMBL" id="JQCA01000004">
    <property type="protein sequence ID" value="KRO05519.1"/>
    <property type="molecule type" value="Genomic_DNA"/>
</dbReference>
<dbReference type="GO" id="GO:0016646">
    <property type="term" value="F:oxidoreductase activity, acting on the CH-NH group of donors, NAD or NADP as acceptor"/>
    <property type="evidence" value="ECO:0007669"/>
    <property type="project" value="TreeGrafter"/>
</dbReference>
<name>A0A0R2LV31_9LACO</name>
<evidence type="ECO:0000313" key="2">
    <source>
        <dbReference type="EMBL" id="KRO05519.1"/>
    </source>
</evidence>
<sequence length="223" mass="25032">MIIGAYGHLGRIVMRAAIKRGHDVVGIAHRQHPQLKQPQVIIKDMRDLGQDDFVGVDAVVDAVGAWTPATEVVHYEGLEHVVSLLQGTPIHYLKVGAASTLFINSAHTHVLQELPRYYPDYMQDLCAAHAEGLAILQTYTTVNWTYVTPTYNFDPDGNSTGQYHVNGDEFKPAHSQDPDDGRQDYISYADYAKGLLDIIENKSYYHQQITLFSGNNPHPQQRY</sequence>
<dbReference type="STRING" id="616990.IV54_GL001783"/>
<evidence type="ECO:0000313" key="3">
    <source>
        <dbReference type="Proteomes" id="UP000051906"/>
    </source>
</evidence>
<feature type="domain" description="NAD(P)-binding" evidence="1">
    <location>
        <begin position="4"/>
        <end position="201"/>
    </location>
</feature>
<organism evidence="2 3">
    <name type="scientific">Levilactobacillus paucivorans</name>
    <dbReference type="NCBI Taxonomy" id="616990"/>
    <lineage>
        <taxon>Bacteria</taxon>
        <taxon>Bacillati</taxon>
        <taxon>Bacillota</taxon>
        <taxon>Bacilli</taxon>
        <taxon>Lactobacillales</taxon>
        <taxon>Lactobacillaceae</taxon>
        <taxon>Levilactobacillus</taxon>
    </lineage>
</organism>
<dbReference type="Proteomes" id="UP000051906">
    <property type="component" value="Unassembled WGS sequence"/>
</dbReference>
<accession>A0A0R2LV31</accession>
<reference evidence="2 3" key="1">
    <citation type="journal article" date="2015" name="Genome Announc.">
        <title>Expanding the biotechnology potential of lactobacilli through comparative genomics of 213 strains and associated genera.</title>
        <authorList>
            <person name="Sun Z."/>
            <person name="Harris H.M."/>
            <person name="McCann A."/>
            <person name="Guo C."/>
            <person name="Argimon S."/>
            <person name="Zhang W."/>
            <person name="Yang X."/>
            <person name="Jeffery I.B."/>
            <person name="Cooney J.C."/>
            <person name="Kagawa T.F."/>
            <person name="Liu W."/>
            <person name="Song Y."/>
            <person name="Salvetti E."/>
            <person name="Wrobel A."/>
            <person name="Rasinkangas P."/>
            <person name="Parkhill J."/>
            <person name="Rea M.C."/>
            <person name="O'Sullivan O."/>
            <person name="Ritari J."/>
            <person name="Douillard F.P."/>
            <person name="Paul Ross R."/>
            <person name="Yang R."/>
            <person name="Briner A.E."/>
            <person name="Felis G.E."/>
            <person name="de Vos W.M."/>
            <person name="Barrangou R."/>
            <person name="Klaenhammer T.R."/>
            <person name="Caufield P.W."/>
            <person name="Cui Y."/>
            <person name="Zhang H."/>
            <person name="O'Toole P.W."/>
        </authorList>
    </citation>
    <scope>NUCLEOTIDE SEQUENCE [LARGE SCALE GENOMIC DNA]</scope>
    <source>
        <strain evidence="2 3">DSM 22467</strain>
    </source>
</reference>
<keyword evidence="3" id="KW-1185">Reference proteome</keyword>
<dbReference type="PATRIC" id="fig|616990.3.peg.1892"/>